<comment type="caution">
    <text evidence="3">The sequence shown here is derived from an EMBL/GenBank/DDBJ whole genome shotgun (WGS) entry which is preliminary data.</text>
</comment>
<gene>
    <name evidence="3" type="ORF">GCM10009710_24540</name>
</gene>
<accession>A0ABP4VZV7</accession>
<organism evidence="3 4">
    <name type="scientific">Aeromicrobium alkaliterrae</name>
    <dbReference type="NCBI Taxonomy" id="302168"/>
    <lineage>
        <taxon>Bacteria</taxon>
        <taxon>Bacillati</taxon>
        <taxon>Actinomycetota</taxon>
        <taxon>Actinomycetes</taxon>
        <taxon>Propionibacteriales</taxon>
        <taxon>Nocardioidaceae</taxon>
        <taxon>Aeromicrobium</taxon>
    </lineage>
</organism>
<keyword evidence="1" id="KW-1133">Transmembrane helix</keyword>
<dbReference type="InterPro" id="IPR023346">
    <property type="entry name" value="Lysozyme-like_dom_sf"/>
</dbReference>
<dbReference type="CDD" id="cd13399">
    <property type="entry name" value="Slt35-like"/>
    <property type="match status" value="1"/>
</dbReference>
<keyword evidence="4" id="KW-1185">Reference proteome</keyword>
<feature type="domain" description="Transglycosylase SLT" evidence="2">
    <location>
        <begin position="156"/>
        <end position="219"/>
    </location>
</feature>
<dbReference type="InterPro" id="IPR043426">
    <property type="entry name" value="MltB-like"/>
</dbReference>
<dbReference type="EMBL" id="BAAAME010000004">
    <property type="protein sequence ID" value="GAA1743590.1"/>
    <property type="molecule type" value="Genomic_DNA"/>
</dbReference>
<proteinExistence type="predicted"/>
<dbReference type="PANTHER" id="PTHR30163">
    <property type="entry name" value="MEMBRANE-BOUND LYTIC MUREIN TRANSGLYCOSYLASE B"/>
    <property type="match status" value="1"/>
</dbReference>
<dbReference type="PANTHER" id="PTHR30163:SF8">
    <property type="entry name" value="LYTIC MUREIN TRANSGLYCOSYLASE"/>
    <property type="match status" value="1"/>
</dbReference>
<dbReference type="Pfam" id="PF13406">
    <property type="entry name" value="SLT_2"/>
    <property type="match status" value="1"/>
</dbReference>
<evidence type="ECO:0000313" key="3">
    <source>
        <dbReference type="EMBL" id="GAA1743590.1"/>
    </source>
</evidence>
<dbReference type="InterPro" id="IPR031304">
    <property type="entry name" value="SLT_2"/>
</dbReference>
<evidence type="ECO:0000313" key="4">
    <source>
        <dbReference type="Proteomes" id="UP001501057"/>
    </source>
</evidence>
<feature type="transmembrane region" description="Helical" evidence="1">
    <location>
        <begin position="12"/>
        <end position="36"/>
    </location>
</feature>
<keyword evidence="1" id="KW-0812">Transmembrane</keyword>
<dbReference type="SUPFAM" id="SSF53955">
    <property type="entry name" value="Lysozyme-like"/>
    <property type="match status" value="1"/>
</dbReference>
<dbReference type="RefSeq" id="WP_344201989.1">
    <property type="nucleotide sequence ID" value="NZ_BAAAME010000004.1"/>
</dbReference>
<evidence type="ECO:0000259" key="2">
    <source>
        <dbReference type="Pfam" id="PF13406"/>
    </source>
</evidence>
<protein>
    <recommendedName>
        <fullName evidence="2">Transglycosylase SLT domain-containing protein</fullName>
    </recommendedName>
</protein>
<reference evidence="4" key="1">
    <citation type="journal article" date="2019" name="Int. J. Syst. Evol. Microbiol.">
        <title>The Global Catalogue of Microorganisms (GCM) 10K type strain sequencing project: providing services to taxonomists for standard genome sequencing and annotation.</title>
        <authorList>
            <consortium name="The Broad Institute Genomics Platform"/>
            <consortium name="The Broad Institute Genome Sequencing Center for Infectious Disease"/>
            <person name="Wu L."/>
            <person name="Ma J."/>
        </authorList>
    </citation>
    <scope>NUCLEOTIDE SEQUENCE [LARGE SCALE GENOMIC DNA]</scope>
    <source>
        <strain evidence="4">JCM 13518</strain>
    </source>
</reference>
<name>A0ABP4VZV7_9ACTN</name>
<dbReference type="Gene3D" id="1.10.530.10">
    <property type="match status" value="1"/>
</dbReference>
<sequence length="257" mass="26052">MHEHEPLPPPSRLASIASIVSGIAAVALLATTVVLATQLSRVEPVATGDAPVVTSADVVTTTGAPTASGPQRSIDPSWLASTAAATGIPPRALAAYASATLVAADESPQCGLGWNTVAAIGATETGHGTHGGSAIDPDGWARPAILGPRLDGQGFAAIRDTDGGQLDGDTAWDRAVGPLQFIPSTWARWGADGNGDGVSDPHQIDDAALAAVRYLCHGGSTTTPSEWRRAVFSYNHSDAYVDQIASRANAYAAAVGG</sequence>
<keyword evidence="1" id="KW-0472">Membrane</keyword>
<dbReference type="Proteomes" id="UP001501057">
    <property type="component" value="Unassembled WGS sequence"/>
</dbReference>
<evidence type="ECO:0000256" key="1">
    <source>
        <dbReference type="SAM" id="Phobius"/>
    </source>
</evidence>